<accession>A0A9P6D919</accession>
<proteinExistence type="predicted"/>
<organism evidence="1 2">
    <name type="scientific">Pleurotus eryngii</name>
    <name type="common">Boletus of the steppes</name>
    <dbReference type="NCBI Taxonomy" id="5323"/>
    <lineage>
        <taxon>Eukaryota</taxon>
        <taxon>Fungi</taxon>
        <taxon>Dikarya</taxon>
        <taxon>Basidiomycota</taxon>
        <taxon>Agaricomycotina</taxon>
        <taxon>Agaricomycetes</taxon>
        <taxon>Agaricomycetidae</taxon>
        <taxon>Agaricales</taxon>
        <taxon>Pleurotineae</taxon>
        <taxon>Pleurotaceae</taxon>
        <taxon>Pleurotus</taxon>
    </lineage>
</organism>
<dbReference type="Proteomes" id="UP000807025">
    <property type="component" value="Unassembled WGS sequence"/>
</dbReference>
<protein>
    <submittedName>
        <fullName evidence="1">Uncharacterized protein</fullName>
    </submittedName>
</protein>
<reference evidence="1" key="1">
    <citation type="submission" date="2020-11" db="EMBL/GenBank/DDBJ databases">
        <authorList>
            <consortium name="DOE Joint Genome Institute"/>
            <person name="Ahrendt S."/>
            <person name="Riley R."/>
            <person name="Andreopoulos W."/>
            <person name="Labutti K."/>
            <person name="Pangilinan J."/>
            <person name="Ruiz-Duenas F.J."/>
            <person name="Barrasa J.M."/>
            <person name="Sanchez-Garcia M."/>
            <person name="Camarero S."/>
            <person name="Miyauchi S."/>
            <person name="Serrano A."/>
            <person name="Linde D."/>
            <person name="Babiker R."/>
            <person name="Drula E."/>
            <person name="Ayuso-Fernandez I."/>
            <person name="Pacheco R."/>
            <person name="Padilla G."/>
            <person name="Ferreira P."/>
            <person name="Barriuso J."/>
            <person name="Kellner H."/>
            <person name="Castanera R."/>
            <person name="Alfaro M."/>
            <person name="Ramirez L."/>
            <person name="Pisabarro A.G."/>
            <person name="Kuo A."/>
            <person name="Tritt A."/>
            <person name="Lipzen A."/>
            <person name="He G."/>
            <person name="Yan M."/>
            <person name="Ng V."/>
            <person name="Cullen D."/>
            <person name="Martin F."/>
            <person name="Rosso M.-N."/>
            <person name="Henrissat B."/>
            <person name="Hibbett D."/>
            <person name="Martinez A.T."/>
            <person name="Grigoriev I.V."/>
        </authorList>
    </citation>
    <scope>NUCLEOTIDE SEQUENCE</scope>
    <source>
        <strain evidence="1">ATCC 90797</strain>
    </source>
</reference>
<name>A0A9P6D919_PLEER</name>
<dbReference type="AlphaFoldDB" id="A0A9P6D919"/>
<evidence type="ECO:0000313" key="1">
    <source>
        <dbReference type="EMBL" id="KAF9495847.1"/>
    </source>
</evidence>
<gene>
    <name evidence="1" type="ORF">BDN71DRAFT_817654</name>
</gene>
<evidence type="ECO:0000313" key="2">
    <source>
        <dbReference type="Proteomes" id="UP000807025"/>
    </source>
</evidence>
<sequence>MVLEFIFPDQAEGVRCGGIIQAIETTVRCSTCSIRGLLLTLNIELRAFPPAGVNKVAPNERDHRVSTKSFGRDFSAILSGGLQLARRNLSVWVLRLEAISSSHERAFSFGRKKLPLLSHGSRYQRALYPSEFSIYPSYPSSSHWLGAPLSSSAVRGMLCFPWLMPDENTKEPTTTARIFFLFCLN</sequence>
<comment type="caution">
    <text evidence="1">The sequence shown here is derived from an EMBL/GenBank/DDBJ whole genome shotgun (WGS) entry which is preliminary data.</text>
</comment>
<keyword evidence="2" id="KW-1185">Reference proteome</keyword>
<dbReference type="EMBL" id="MU154558">
    <property type="protein sequence ID" value="KAF9495847.1"/>
    <property type="molecule type" value="Genomic_DNA"/>
</dbReference>